<dbReference type="Proteomes" id="UP000604117">
    <property type="component" value="Unassembled WGS sequence"/>
</dbReference>
<dbReference type="PRINTS" id="PR01217">
    <property type="entry name" value="PRICHEXTENSN"/>
</dbReference>
<evidence type="ECO:0000256" key="2">
    <source>
        <dbReference type="ARBA" id="ARBA00022670"/>
    </source>
</evidence>
<organism evidence="9 10">
    <name type="scientific">Asanoa siamensis</name>
    <dbReference type="NCBI Taxonomy" id="926357"/>
    <lineage>
        <taxon>Bacteria</taxon>
        <taxon>Bacillati</taxon>
        <taxon>Actinomycetota</taxon>
        <taxon>Actinomycetes</taxon>
        <taxon>Micromonosporales</taxon>
        <taxon>Micromonosporaceae</taxon>
        <taxon>Asanoa</taxon>
    </lineage>
</organism>
<feature type="coiled-coil region" evidence="5">
    <location>
        <begin position="98"/>
        <end position="146"/>
    </location>
</feature>
<evidence type="ECO:0000256" key="4">
    <source>
        <dbReference type="ARBA" id="ARBA00022807"/>
    </source>
</evidence>
<accession>A0ABQ4CSK8</accession>
<dbReference type="PANTHER" id="PTHR47359">
    <property type="entry name" value="PEPTIDOGLYCAN DL-ENDOPEPTIDASE CWLO"/>
    <property type="match status" value="1"/>
</dbReference>
<dbReference type="EMBL" id="BONE01000029">
    <property type="protein sequence ID" value="GIF74267.1"/>
    <property type="molecule type" value="Genomic_DNA"/>
</dbReference>
<evidence type="ECO:0000256" key="5">
    <source>
        <dbReference type="SAM" id="Coils"/>
    </source>
</evidence>
<comment type="similarity">
    <text evidence="1">Belongs to the peptidase C40 family.</text>
</comment>
<evidence type="ECO:0000256" key="7">
    <source>
        <dbReference type="SAM" id="SignalP"/>
    </source>
</evidence>
<feature type="compositionally biased region" description="Pro residues" evidence="6">
    <location>
        <begin position="397"/>
        <end position="427"/>
    </location>
</feature>
<keyword evidence="3" id="KW-0378">Hydrolase</keyword>
<feature type="compositionally biased region" description="Basic and acidic residues" evidence="6">
    <location>
        <begin position="443"/>
        <end position="452"/>
    </location>
</feature>
<feature type="chain" id="PRO_5045402557" description="NlpC/P60 domain-containing protein" evidence="7">
    <location>
        <begin position="44"/>
        <end position="512"/>
    </location>
</feature>
<feature type="compositionally biased region" description="Low complexity" evidence="6">
    <location>
        <begin position="490"/>
        <end position="512"/>
    </location>
</feature>
<dbReference type="Pfam" id="PF00877">
    <property type="entry name" value="NLPC_P60"/>
    <property type="match status" value="1"/>
</dbReference>
<comment type="caution">
    <text evidence="9">The sequence shown here is derived from an EMBL/GenBank/DDBJ whole genome shotgun (WGS) entry which is preliminary data.</text>
</comment>
<dbReference type="PROSITE" id="PS51935">
    <property type="entry name" value="NLPC_P60"/>
    <property type="match status" value="1"/>
</dbReference>
<feature type="region of interest" description="Disordered" evidence="6">
    <location>
        <begin position="396"/>
        <end position="512"/>
    </location>
</feature>
<evidence type="ECO:0000313" key="9">
    <source>
        <dbReference type="EMBL" id="GIF74267.1"/>
    </source>
</evidence>
<name>A0ABQ4CSK8_9ACTN</name>
<evidence type="ECO:0000256" key="1">
    <source>
        <dbReference type="ARBA" id="ARBA00007074"/>
    </source>
</evidence>
<gene>
    <name evidence="9" type="ORF">Asi02nite_37850</name>
</gene>
<feature type="compositionally biased region" description="Pro residues" evidence="6">
    <location>
        <begin position="456"/>
        <end position="466"/>
    </location>
</feature>
<feature type="compositionally biased region" description="Acidic residues" evidence="6">
    <location>
        <begin position="471"/>
        <end position="483"/>
    </location>
</feature>
<feature type="signal peptide" evidence="7">
    <location>
        <begin position="1"/>
        <end position="43"/>
    </location>
</feature>
<dbReference type="InterPro" id="IPR038765">
    <property type="entry name" value="Papain-like_cys_pep_sf"/>
</dbReference>
<protein>
    <recommendedName>
        <fullName evidence="8">NlpC/P60 domain-containing protein</fullName>
    </recommendedName>
</protein>
<evidence type="ECO:0000256" key="6">
    <source>
        <dbReference type="SAM" id="MobiDB-lite"/>
    </source>
</evidence>
<keyword evidence="5" id="KW-0175">Coiled coil</keyword>
<dbReference type="Gene3D" id="3.90.1720.10">
    <property type="entry name" value="endopeptidase domain like (from Nostoc punctiforme)"/>
    <property type="match status" value="1"/>
</dbReference>
<dbReference type="RefSeq" id="WP_203714684.1">
    <property type="nucleotide sequence ID" value="NZ_BONE01000029.1"/>
</dbReference>
<evidence type="ECO:0000256" key="3">
    <source>
        <dbReference type="ARBA" id="ARBA00022801"/>
    </source>
</evidence>
<evidence type="ECO:0000259" key="8">
    <source>
        <dbReference type="PROSITE" id="PS51935"/>
    </source>
</evidence>
<keyword evidence="10" id="KW-1185">Reference proteome</keyword>
<dbReference type="SUPFAM" id="SSF54001">
    <property type="entry name" value="Cysteine proteinases"/>
    <property type="match status" value="1"/>
</dbReference>
<keyword evidence="4" id="KW-0788">Thiol protease</keyword>
<keyword evidence="2" id="KW-0645">Protease</keyword>
<reference evidence="9 10" key="1">
    <citation type="submission" date="2021-01" db="EMBL/GenBank/DDBJ databases">
        <title>Whole genome shotgun sequence of Asanoa siamensis NBRC 107932.</title>
        <authorList>
            <person name="Komaki H."/>
            <person name="Tamura T."/>
        </authorList>
    </citation>
    <scope>NUCLEOTIDE SEQUENCE [LARGE SCALE GENOMIC DNA]</scope>
    <source>
        <strain evidence="9 10">NBRC 107932</strain>
    </source>
</reference>
<dbReference type="InterPro" id="IPR051794">
    <property type="entry name" value="PG_Endopeptidase_C40"/>
</dbReference>
<feature type="domain" description="NlpC/P60" evidence="8">
    <location>
        <begin position="272"/>
        <end position="395"/>
    </location>
</feature>
<sequence>MSSRQPNSRDYPLHMRVLRPVAWAALLTATATAAAGFGTPAFADPPFPATAPDDGARPQAIGTVQVPGQAPVTSLPQVPPATTSGPLAARINSSQIEVAALGEQVLEMRQQRDQAETDLQLADANLRQMRDALTQAQRNADSAAGEALKAAAAMPPGVYDRDLQDLDMLRRMVTGQSAGPHPEIAGDGVERARVAEQNATAYYAAMRTKYDELAKKTGDLEKTRTTKEAALRQLRADNVEELEEIERAEDRAEQRNGAQWVQNESAAGMRANPRALKAVQYALAQLGDPYVWADEGPNSFDCSGLMWAAYRSAGYQLPRVARDQYYATRTRTVPQGAMLPGDLIFFNSGPNWSTIYHVGMYLGGGKMVQAPTTGDVVKISSVRWSRFYAATRVFPAIPAPTTPPTTPPTKPPTTPPTKPPTTPPTKPPVQGTKPPTQEPTKPPTEEPTKPPTEEPTNPPAEEPTTPPAGEEPTDPPAQEEEEPTTPPAAPSATRDSTPSSDSAATPTGTSGS</sequence>
<dbReference type="InterPro" id="IPR000064">
    <property type="entry name" value="NLP_P60_dom"/>
</dbReference>
<keyword evidence="7" id="KW-0732">Signal</keyword>
<dbReference type="PANTHER" id="PTHR47359:SF3">
    <property type="entry name" value="NLP_P60 DOMAIN-CONTAINING PROTEIN-RELATED"/>
    <property type="match status" value="1"/>
</dbReference>
<proteinExistence type="inferred from homology"/>
<evidence type="ECO:0000313" key="10">
    <source>
        <dbReference type="Proteomes" id="UP000604117"/>
    </source>
</evidence>